<dbReference type="Pfam" id="PF22995">
    <property type="entry name" value="C2CH-3rd_BIRD-IDD"/>
    <property type="match status" value="1"/>
</dbReference>
<dbReference type="InterPro" id="IPR031140">
    <property type="entry name" value="IDD1-16"/>
</dbReference>
<dbReference type="FunFam" id="3.30.160.60:FF:000554">
    <property type="entry name" value="protein indeterminate-domain 12-like"/>
    <property type="match status" value="1"/>
</dbReference>
<dbReference type="InterPro" id="IPR055187">
    <property type="entry name" value="C2CH-3rd_BIRD-IDD"/>
</dbReference>
<organism evidence="11 12">
    <name type="scientific">Hibiscus syriacus</name>
    <name type="common">Rose of Sharon</name>
    <dbReference type="NCBI Taxonomy" id="106335"/>
    <lineage>
        <taxon>Eukaryota</taxon>
        <taxon>Viridiplantae</taxon>
        <taxon>Streptophyta</taxon>
        <taxon>Embryophyta</taxon>
        <taxon>Tracheophyta</taxon>
        <taxon>Spermatophyta</taxon>
        <taxon>Magnoliopsida</taxon>
        <taxon>eudicotyledons</taxon>
        <taxon>Gunneridae</taxon>
        <taxon>Pentapetalae</taxon>
        <taxon>rosids</taxon>
        <taxon>malvids</taxon>
        <taxon>Malvales</taxon>
        <taxon>Malvaceae</taxon>
        <taxon>Malvoideae</taxon>
        <taxon>Hibiscus</taxon>
    </lineage>
</organism>
<dbReference type="SUPFAM" id="SSF57667">
    <property type="entry name" value="beta-beta-alpha zinc fingers"/>
    <property type="match status" value="1"/>
</dbReference>
<dbReference type="GO" id="GO:0008270">
    <property type="term" value="F:zinc ion binding"/>
    <property type="evidence" value="ECO:0007669"/>
    <property type="project" value="UniProtKB-KW"/>
</dbReference>
<evidence type="ECO:0000256" key="7">
    <source>
        <dbReference type="ARBA" id="ARBA00023163"/>
    </source>
</evidence>
<evidence type="ECO:0000256" key="3">
    <source>
        <dbReference type="ARBA" id="ARBA00022771"/>
    </source>
</evidence>
<gene>
    <name evidence="11" type="ORF">F3Y22_tig00002919pilonHSYRG00334</name>
</gene>
<dbReference type="InterPro" id="IPR013087">
    <property type="entry name" value="Znf_C2H2_type"/>
</dbReference>
<dbReference type="SMART" id="SM00355">
    <property type="entry name" value="ZnF_C2H2"/>
    <property type="match status" value="3"/>
</dbReference>
<dbReference type="InterPro" id="IPR036236">
    <property type="entry name" value="Znf_C2H2_sf"/>
</dbReference>
<evidence type="ECO:0000256" key="6">
    <source>
        <dbReference type="ARBA" id="ARBA00023125"/>
    </source>
</evidence>
<keyword evidence="3 8" id="KW-0863">Zinc-finger</keyword>
<keyword evidence="7" id="KW-0804">Transcription</keyword>
<keyword evidence="12" id="KW-1185">Reference proteome</keyword>
<dbReference type="InterPro" id="IPR055185">
    <property type="entry name" value="C2CH-4th_BIRD-IDD"/>
</dbReference>
<dbReference type="AlphaFoldDB" id="A0A6A3CP87"/>
<evidence type="ECO:0000256" key="9">
    <source>
        <dbReference type="SAM" id="MobiDB-lite"/>
    </source>
</evidence>
<keyword evidence="1" id="KW-0479">Metal-binding</keyword>
<name>A0A6A3CP87_HIBSY</name>
<dbReference type="OrthoDB" id="6354171at2759"/>
<evidence type="ECO:0000313" key="12">
    <source>
        <dbReference type="Proteomes" id="UP000436088"/>
    </source>
</evidence>
<evidence type="ECO:0000256" key="4">
    <source>
        <dbReference type="ARBA" id="ARBA00022833"/>
    </source>
</evidence>
<dbReference type="InterPro" id="IPR055186">
    <property type="entry name" value="C2H2-2nd_BIRD-IDD"/>
</dbReference>
<dbReference type="PROSITE" id="PS00028">
    <property type="entry name" value="ZINC_FINGER_C2H2_1"/>
    <property type="match status" value="1"/>
</dbReference>
<proteinExistence type="predicted"/>
<dbReference type="Proteomes" id="UP000436088">
    <property type="component" value="Unassembled WGS sequence"/>
</dbReference>
<feature type="region of interest" description="Disordered" evidence="9">
    <location>
        <begin position="34"/>
        <end position="53"/>
    </location>
</feature>
<evidence type="ECO:0000256" key="8">
    <source>
        <dbReference type="PROSITE-ProRule" id="PRU00042"/>
    </source>
</evidence>
<dbReference type="PANTHER" id="PTHR10593">
    <property type="entry name" value="SERINE/THREONINE-PROTEIN KINASE RIO"/>
    <property type="match status" value="1"/>
</dbReference>
<dbReference type="PANTHER" id="PTHR10593:SF136">
    <property type="entry name" value="PROTEIN INDETERMINATE-DOMAIN 12"/>
    <property type="match status" value="1"/>
</dbReference>
<evidence type="ECO:0000259" key="10">
    <source>
        <dbReference type="PROSITE" id="PS50157"/>
    </source>
</evidence>
<dbReference type="FunFam" id="3.30.160.60:FF:000131">
    <property type="entry name" value="protein indeterminate-domain 5, chloroplastic-like"/>
    <property type="match status" value="1"/>
</dbReference>
<dbReference type="GO" id="GO:0003700">
    <property type="term" value="F:DNA-binding transcription factor activity"/>
    <property type="evidence" value="ECO:0007669"/>
    <property type="project" value="TreeGrafter"/>
</dbReference>
<dbReference type="EMBL" id="VEPZ02000206">
    <property type="protein sequence ID" value="KAE8730666.1"/>
    <property type="molecule type" value="Genomic_DNA"/>
</dbReference>
<dbReference type="PROSITE" id="PS50157">
    <property type="entry name" value="ZINC_FINGER_C2H2_2"/>
    <property type="match status" value="1"/>
</dbReference>
<keyword evidence="4" id="KW-0862">Zinc</keyword>
<evidence type="ECO:0000256" key="2">
    <source>
        <dbReference type="ARBA" id="ARBA00022737"/>
    </source>
</evidence>
<evidence type="ECO:0000256" key="1">
    <source>
        <dbReference type="ARBA" id="ARBA00022723"/>
    </source>
</evidence>
<dbReference type="Pfam" id="PF22992">
    <property type="entry name" value="C2CH-4th_BIRD-IDD"/>
    <property type="match status" value="1"/>
</dbReference>
<keyword evidence="2" id="KW-0677">Repeat</keyword>
<keyword evidence="6" id="KW-0238">DNA-binding</keyword>
<comment type="caution">
    <text evidence="11">The sequence shown here is derived from an EMBL/GenBank/DDBJ whole genome shotgun (WGS) entry which is preliminary data.</text>
</comment>
<dbReference type="GO" id="GO:0003677">
    <property type="term" value="F:DNA binding"/>
    <property type="evidence" value="ECO:0007669"/>
    <property type="project" value="UniProtKB-KW"/>
</dbReference>
<sequence>MVHTAMSNSTSLSEEASTVSSSFGGLIPIVSTISPQKQPQNIKKKRSLPGNPDPDAEVIALSPKTLLATNRFVCEICNKGFQRDQNLQLHRRGHNLPWKLKQRNNKEMKKRAYVCPEPTCVHHHPSRALGDLTGIKKHYCRKHGEKKWKCEKCSKIYAVQSDWKAHTKTCGTREYRCDCGTLFSRKDSFITHRAFCDALAEESARLSANQLASAAVNPTLHHLTSHANPNAGHSSLFPFETHISLNPWVDPTQTANPNPNPNTSLHVKPESRHFVPFFQEQPLPPTPKTLIASPFQSLHVSNNGPSIVAAATTSTTPHLSATALLQKAATVGSTATHITTTNGSSSSSMGCHVSQDYFGFTCGNLDTWQKSSDRFTRDFLGLTGDHHHHGGGGNGDVNVSMNVKGVLSYAGQVELQHHERDHSLLKPQGFGFDEPPPETWADC</sequence>
<reference evidence="11" key="1">
    <citation type="submission" date="2019-09" db="EMBL/GenBank/DDBJ databases">
        <title>Draft genome information of white flower Hibiscus syriacus.</title>
        <authorList>
            <person name="Kim Y.-M."/>
        </authorList>
    </citation>
    <scope>NUCLEOTIDE SEQUENCE [LARGE SCALE GENOMIC DNA]</scope>
    <source>
        <strain evidence="11">YM2019G1</strain>
    </source>
</reference>
<feature type="domain" description="C2H2-type" evidence="10">
    <location>
        <begin position="72"/>
        <end position="94"/>
    </location>
</feature>
<keyword evidence="5" id="KW-0805">Transcription regulation</keyword>
<evidence type="ECO:0000313" key="11">
    <source>
        <dbReference type="EMBL" id="KAE8730666.1"/>
    </source>
</evidence>
<accession>A0A6A3CP87</accession>
<dbReference type="GO" id="GO:0005634">
    <property type="term" value="C:nucleus"/>
    <property type="evidence" value="ECO:0007669"/>
    <property type="project" value="TreeGrafter"/>
</dbReference>
<dbReference type="Pfam" id="PF22996">
    <property type="entry name" value="C2H2-2nd_BIRD-IDD"/>
    <property type="match status" value="1"/>
</dbReference>
<protein>
    <submittedName>
        <fullName evidence="11">Protein indeterminate-domain 12</fullName>
    </submittedName>
</protein>
<evidence type="ECO:0000256" key="5">
    <source>
        <dbReference type="ARBA" id="ARBA00023015"/>
    </source>
</evidence>
<dbReference type="Gene3D" id="3.30.160.60">
    <property type="entry name" value="Classic Zinc Finger"/>
    <property type="match status" value="2"/>
</dbReference>